<name>A0ABX3TU19_9GAMM</name>
<organism evidence="1 2">
    <name type="scientific">Rouxiella silvae</name>
    <dbReference type="NCBI Taxonomy" id="1646373"/>
    <lineage>
        <taxon>Bacteria</taxon>
        <taxon>Pseudomonadati</taxon>
        <taxon>Pseudomonadota</taxon>
        <taxon>Gammaproteobacteria</taxon>
        <taxon>Enterobacterales</taxon>
        <taxon>Yersiniaceae</taxon>
        <taxon>Rouxiella</taxon>
    </lineage>
</organism>
<sequence>MKKLRLEVDEFERAAINEGVRKVILGGDFNRPNSQLYRVMHAAMGPTWYTLRDLELVVLNMFGHADTQAAISARLREVDPVVHGLRKEKRMVEDPDSGRQVWFYRLVAQKYEGRLYEFAKI</sequence>
<keyword evidence="2" id="KW-1185">Reference proteome</keyword>
<reference evidence="1 2" key="1">
    <citation type="journal article" date="2017" name="Int. J. Syst. Evol. Microbiol.">
        <title>Rouxiella badensis sp. nov. and Rouxiella silvae sp. nov. isolated from peat bog soil in Germany and emendation of the genus description.</title>
        <authorList>
            <person name="Le Fleche-Mateos A."/>
            <person name="Kugler J.H."/>
            <person name="Hansen S.H."/>
            <person name="Syldatk C."/>
            <person name="Hausmann R."/>
            <person name="Lomprez F."/>
            <person name="Vandenbogaert M."/>
            <person name="Manuguerra J.C."/>
            <person name="Grimont P.A."/>
        </authorList>
    </citation>
    <scope>NUCLEOTIDE SEQUENCE [LARGE SCALE GENOMIC DNA]</scope>
    <source>
        <strain evidence="1 2">213</strain>
    </source>
</reference>
<evidence type="ECO:0000313" key="2">
    <source>
        <dbReference type="Proteomes" id="UP000192722"/>
    </source>
</evidence>
<dbReference type="RefSeq" id="WP_084984556.1">
    <property type="nucleotide sequence ID" value="NZ_CBCSCF010000001.1"/>
</dbReference>
<gene>
    <name evidence="1" type="ORF">BS639_23965</name>
</gene>
<dbReference type="EMBL" id="MRWD01000098">
    <property type="protein sequence ID" value="ORJ18687.1"/>
    <property type="molecule type" value="Genomic_DNA"/>
</dbReference>
<proteinExistence type="predicted"/>
<protein>
    <submittedName>
        <fullName evidence="1">Uncharacterized protein</fullName>
    </submittedName>
</protein>
<dbReference type="Proteomes" id="UP000192722">
    <property type="component" value="Unassembled WGS sequence"/>
</dbReference>
<evidence type="ECO:0000313" key="1">
    <source>
        <dbReference type="EMBL" id="ORJ18687.1"/>
    </source>
</evidence>
<comment type="caution">
    <text evidence="1">The sequence shown here is derived from an EMBL/GenBank/DDBJ whole genome shotgun (WGS) entry which is preliminary data.</text>
</comment>
<accession>A0ABX3TU19</accession>